<protein>
    <submittedName>
        <fullName evidence="2">Uncharacterized protein</fullName>
    </submittedName>
</protein>
<reference evidence="2" key="1">
    <citation type="submission" date="2022-11" db="UniProtKB">
        <authorList>
            <consortium name="WormBaseParasite"/>
        </authorList>
    </citation>
    <scope>IDENTIFICATION</scope>
</reference>
<name>A0AC35GNI0_9BILA</name>
<accession>A0AC35GNI0</accession>
<organism evidence="1 2">
    <name type="scientific">Panagrolaimus sp. PS1159</name>
    <dbReference type="NCBI Taxonomy" id="55785"/>
    <lineage>
        <taxon>Eukaryota</taxon>
        <taxon>Metazoa</taxon>
        <taxon>Ecdysozoa</taxon>
        <taxon>Nematoda</taxon>
        <taxon>Chromadorea</taxon>
        <taxon>Rhabditida</taxon>
        <taxon>Tylenchina</taxon>
        <taxon>Panagrolaimomorpha</taxon>
        <taxon>Panagrolaimoidea</taxon>
        <taxon>Panagrolaimidae</taxon>
        <taxon>Panagrolaimus</taxon>
    </lineage>
</organism>
<dbReference type="Proteomes" id="UP000887580">
    <property type="component" value="Unplaced"/>
</dbReference>
<evidence type="ECO:0000313" key="1">
    <source>
        <dbReference type="Proteomes" id="UP000887580"/>
    </source>
</evidence>
<sequence length="275" mass="31563">MFFRGTAATNLIVSDNYKENEKSQLWDKSFKASSFTTFNEDKSDLKKRWKNKNILNITNKSTISLHITAYENSNETVASDLFDDENIEGLKKEKFGSIKTSKQFSDSLKSRNPFEFPRQQDEDEKNKPEVMQFTDRSLMKLSKYARGEKPKTRRIYLIRNGETCDQIGSAWMAKVFRNPEVYRVIDLNQPVKILDRSPSDLYRNDLPLTQVGSVSSQLLGRGMALKSAYVHTVYSSPALRCIQTASSIIKNLHMKNSPKICIEPSLIDPLSFFCQ</sequence>
<proteinExistence type="predicted"/>
<dbReference type="WBParaSite" id="PS1159_v2.g6832.t1">
    <property type="protein sequence ID" value="PS1159_v2.g6832.t1"/>
    <property type="gene ID" value="PS1159_v2.g6832"/>
</dbReference>
<evidence type="ECO:0000313" key="2">
    <source>
        <dbReference type="WBParaSite" id="PS1159_v2.g6832.t1"/>
    </source>
</evidence>